<evidence type="ECO:0000256" key="4">
    <source>
        <dbReference type="ARBA" id="ARBA00022553"/>
    </source>
</evidence>
<evidence type="ECO:0000313" key="12">
    <source>
        <dbReference type="EMBL" id="PAV62277.1"/>
    </source>
</evidence>
<dbReference type="GO" id="GO:0006412">
    <property type="term" value="P:translation"/>
    <property type="evidence" value="ECO:0007669"/>
    <property type="project" value="UniProtKB-KW"/>
</dbReference>
<evidence type="ECO:0000256" key="1">
    <source>
        <dbReference type="ARBA" id="ARBA00004496"/>
    </source>
</evidence>
<dbReference type="InterPro" id="IPR000795">
    <property type="entry name" value="T_Tr_GTP-bd_dom"/>
</dbReference>
<dbReference type="STRING" id="2018661.A0A2A2JKU4"/>
<keyword evidence="6" id="KW-0378">Hydrolase</keyword>
<evidence type="ECO:0000256" key="8">
    <source>
        <dbReference type="ARBA" id="ARBA00023134"/>
    </source>
</evidence>
<dbReference type="PANTHER" id="PTHR23115">
    <property type="entry name" value="TRANSLATION FACTOR"/>
    <property type="match status" value="1"/>
</dbReference>
<dbReference type="AlphaFoldDB" id="A0A2A2JKU4"/>
<dbReference type="InterPro" id="IPR050100">
    <property type="entry name" value="TRAFAC_GTPase_members"/>
</dbReference>
<dbReference type="InterPro" id="IPR054696">
    <property type="entry name" value="GTP-eEF1A_C"/>
</dbReference>
<comment type="catalytic activity">
    <reaction evidence="9">
        <text>GTP + H2O = GDP + phosphate + H(+)</text>
        <dbReference type="Rhea" id="RHEA:19669"/>
        <dbReference type="ChEBI" id="CHEBI:15377"/>
        <dbReference type="ChEBI" id="CHEBI:15378"/>
        <dbReference type="ChEBI" id="CHEBI:37565"/>
        <dbReference type="ChEBI" id="CHEBI:43474"/>
        <dbReference type="ChEBI" id="CHEBI:58189"/>
    </reaction>
    <physiologicalReaction direction="left-to-right" evidence="9">
        <dbReference type="Rhea" id="RHEA:19670"/>
    </physiologicalReaction>
</comment>
<keyword evidence="8" id="KW-0342">GTP-binding</keyword>
<dbReference type="SUPFAM" id="SSF50465">
    <property type="entry name" value="EF-Tu/eEF-1alpha/eIF2-gamma C-terminal domain"/>
    <property type="match status" value="1"/>
</dbReference>
<dbReference type="Pfam" id="PF00009">
    <property type="entry name" value="GTP_EFTU"/>
    <property type="match status" value="1"/>
</dbReference>
<dbReference type="OrthoDB" id="342024at2759"/>
<dbReference type="Gene3D" id="3.40.50.300">
    <property type="entry name" value="P-loop containing nucleotide triphosphate hydrolases"/>
    <property type="match status" value="1"/>
</dbReference>
<evidence type="ECO:0000256" key="9">
    <source>
        <dbReference type="ARBA" id="ARBA00049117"/>
    </source>
</evidence>
<keyword evidence="13" id="KW-1185">Reference proteome</keyword>
<evidence type="ECO:0000256" key="2">
    <source>
        <dbReference type="ARBA" id="ARBA00007249"/>
    </source>
</evidence>
<dbReference type="EMBL" id="LIAE01010379">
    <property type="protein sequence ID" value="PAV62277.1"/>
    <property type="molecule type" value="Genomic_DNA"/>
</dbReference>
<dbReference type="FunFam" id="3.40.50.300:FF:000204">
    <property type="entry name" value="Translation elongation factor Tu"/>
    <property type="match status" value="1"/>
</dbReference>
<dbReference type="SUPFAM" id="SSF50447">
    <property type="entry name" value="Translation proteins"/>
    <property type="match status" value="1"/>
</dbReference>
<name>A0A2A2JKU4_9BILA</name>
<proteinExistence type="inferred from homology"/>
<dbReference type="Gene3D" id="2.40.30.10">
    <property type="entry name" value="Translation factors"/>
    <property type="match status" value="2"/>
</dbReference>
<dbReference type="PROSITE" id="PS51722">
    <property type="entry name" value="G_TR_2"/>
    <property type="match status" value="1"/>
</dbReference>
<dbReference type="InterPro" id="IPR027417">
    <property type="entry name" value="P-loop_NTPase"/>
</dbReference>
<evidence type="ECO:0000256" key="10">
    <source>
        <dbReference type="SAM" id="MobiDB-lite"/>
    </source>
</evidence>
<keyword evidence="4" id="KW-0597">Phosphoprotein</keyword>
<dbReference type="SUPFAM" id="SSF52540">
    <property type="entry name" value="P-loop containing nucleoside triphosphate hydrolases"/>
    <property type="match status" value="1"/>
</dbReference>
<accession>A0A2A2JKU4</accession>
<feature type="region of interest" description="Disordered" evidence="10">
    <location>
        <begin position="86"/>
        <end position="197"/>
    </location>
</feature>
<dbReference type="Proteomes" id="UP000218231">
    <property type="component" value="Unassembled WGS sequence"/>
</dbReference>
<gene>
    <name evidence="12" type="ORF">WR25_14770</name>
</gene>
<feature type="domain" description="Tr-type G" evidence="11">
    <location>
        <begin position="231"/>
        <end position="456"/>
    </location>
</feature>
<evidence type="ECO:0000313" key="13">
    <source>
        <dbReference type="Proteomes" id="UP000218231"/>
    </source>
</evidence>
<dbReference type="FunFam" id="2.40.30.10:FF:000070">
    <property type="entry name" value="Translation elongation factor EF-1 subunit"/>
    <property type="match status" value="1"/>
</dbReference>
<dbReference type="GO" id="GO:0005737">
    <property type="term" value="C:cytoplasm"/>
    <property type="evidence" value="ECO:0007669"/>
    <property type="project" value="UniProtKB-SubCell"/>
</dbReference>
<reference evidence="12 13" key="1">
    <citation type="journal article" date="2017" name="Curr. Biol.">
        <title>Genome architecture and evolution of a unichromosomal asexual nematode.</title>
        <authorList>
            <person name="Fradin H."/>
            <person name="Zegar C."/>
            <person name="Gutwein M."/>
            <person name="Lucas J."/>
            <person name="Kovtun M."/>
            <person name="Corcoran D."/>
            <person name="Baugh L.R."/>
            <person name="Kiontke K."/>
            <person name="Gunsalus K."/>
            <person name="Fitch D.H."/>
            <person name="Piano F."/>
        </authorList>
    </citation>
    <scope>NUCLEOTIDE SEQUENCE [LARGE SCALE GENOMIC DNA]</scope>
    <source>
        <strain evidence="12">PF1309</strain>
    </source>
</reference>
<dbReference type="GO" id="GO:0003924">
    <property type="term" value="F:GTPase activity"/>
    <property type="evidence" value="ECO:0007669"/>
    <property type="project" value="InterPro"/>
</dbReference>
<evidence type="ECO:0000256" key="6">
    <source>
        <dbReference type="ARBA" id="ARBA00022801"/>
    </source>
</evidence>
<evidence type="ECO:0000256" key="3">
    <source>
        <dbReference type="ARBA" id="ARBA00022490"/>
    </source>
</evidence>
<comment type="similarity">
    <text evidence="2">Belongs to the TRAFAC class translation factor GTPase superfamily. Classic translation factor GTPase family. EF-Tu/EF-1A subfamily.</text>
</comment>
<dbReference type="GO" id="GO:0005525">
    <property type="term" value="F:GTP binding"/>
    <property type="evidence" value="ECO:0007669"/>
    <property type="project" value="UniProtKB-KW"/>
</dbReference>
<dbReference type="InterPro" id="IPR009001">
    <property type="entry name" value="Transl_elong_EF1A/Init_IF2_C"/>
</dbReference>
<evidence type="ECO:0000256" key="5">
    <source>
        <dbReference type="ARBA" id="ARBA00022741"/>
    </source>
</evidence>
<keyword evidence="7" id="KW-0648">Protein biosynthesis</keyword>
<dbReference type="CDD" id="cd04093">
    <property type="entry name" value="HBS1_C_III"/>
    <property type="match status" value="1"/>
</dbReference>
<keyword evidence="5" id="KW-0547">Nucleotide-binding</keyword>
<dbReference type="InterPro" id="IPR009000">
    <property type="entry name" value="Transl_B-barrel_sf"/>
</dbReference>
<keyword evidence="3" id="KW-0963">Cytoplasm</keyword>
<evidence type="ECO:0000259" key="11">
    <source>
        <dbReference type="PROSITE" id="PS51722"/>
    </source>
</evidence>
<comment type="caution">
    <text evidence="12">The sequence shown here is derived from an EMBL/GenBank/DDBJ whole genome shotgun (WGS) entry which is preliminary data.</text>
</comment>
<feature type="compositionally biased region" description="Pro residues" evidence="10">
    <location>
        <begin position="93"/>
        <end position="102"/>
    </location>
</feature>
<evidence type="ECO:0000256" key="7">
    <source>
        <dbReference type="ARBA" id="ARBA00022917"/>
    </source>
</evidence>
<dbReference type="PRINTS" id="PR00315">
    <property type="entry name" value="ELONGATNFCT"/>
</dbReference>
<dbReference type="CDD" id="cd01883">
    <property type="entry name" value="EF1_alpha"/>
    <property type="match status" value="1"/>
</dbReference>
<dbReference type="Pfam" id="PF22594">
    <property type="entry name" value="GTP-eEF1A_C"/>
    <property type="match status" value="1"/>
</dbReference>
<protein>
    <recommendedName>
        <fullName evidence="11">Tr-type G domain-containing protein</fullName>
    </recommendedName>
</protein>
<comment type="subcellular location">
    <subcellularLocation>
        <location evidence="1">Cytoplasm</location>
    </subcellularLocation>
</comment>
<sequence>MSGRFSTFSWTLPSSLIVEYDLDDDYDDDDYGRSYEDDISMSPGSAQYIRRRQTSTSHTSGNLHLGAFIPEEEPITDDHYHGEEDLFQMDDIGPPPGFPARQPPAQSTSTVVPPVISEPAPTRTFAIHQLPTPPETSSSSTFGNFTEKPVLPNVSTIRLSETASRSSSKSPSRSKTPSRLEPNSTQGALQGGTLPANQSSHRLNQLAAISSASSTPKRARKVVSDSEKDGKQLINVVVVGHVDAGKSTLMGHLLYELDYVDQRTIHKYRNESSHAGKASFAYAWVLDDTEQERARGVTMDIARTAFETATKKVVLLDAPGHKDFIPNMITGASQADAAILVINATNGEFETGFENGGQTREHAMLLRSFGISQILVAINKLDTVGWSKQRYDAIVVQIKNFLTKQAGFQSNKCTFVPVSGLDGDNLTAKVGPDHQLNQWYKGPTLLEAIDALKAPKRMAEGPLRIVITDVCKTQTNSISLAGKIESGDVMAGDKVYFMPTAVAATVKYLTSDTESQCDQMCCGEQGQFTLTGVFEPDTISTGHVIVTGGPDTLKPAKRFLVRLVVFDIQIPIMKGTRAELYCHSMCEPCTLIHLRSAINKSDGTVVKTKPRCLSRNMSGMVEIETDHEVAIEPYTVCRALGRITIRRSGNTIAVGIVEQTLA</sequence>
<organism evidence="12 13">
    <name type="scientific">Diploscapter pachys</name>
    <dbReference type="NCBI Taxonomy" id="2018661"/>
    <lineage>
        <taxon>Eukaryota</taxon>
        <taxon>Metazoa</taxon>
        <taxon>Ecdysozoa</taxon>
        <taxon>Nematoda</taxon>
        <taxon>Chromadorea</taxon>
        <taxon>Rhabditida</taxon>
        <taxon>Rhabditina</taxon>
        <taxon>Rhabditomorpha</taxon>
        <taxon>Rhabditoidea</taxon>
        <taxon>Rhabditidae</taxon>
        <taxon>Diploscapter</taxon>
    </lineage>
</organism>
<feature type="compositionally biased region" description="Low complexity" evidence="10">
    <location>
        <begin position="158"/>
        <end position="180"/>
    </location>
</feature>